<reference evidence="2" key="1">
    <citation type="submission" date="2023-10" db="EMBL/GenBank/DDBJ databases">
        <title>Genome assembly of Pristionchus species.</title>
        <authorList>
            <person name="Yoshida K."/>
            <person name="Sommer R.J."/>
        </authorList>
    </citation>
    <scope>NUCLEOTIDE SEQUENCE</scope>
    <source>
        <strain evidence="2">RS5133</strain>
    </source>
</reference>
<name>A0AAV5WL17_9BILA</name>
<comment type="caution">
    <text evidence="2">The sequence shown here is derived from an EMBL/GenBank/DDBJ whole genome shotgun (WGS) entry which is preliminary data.</text>
</comment>
<organism evidence="2 3">
    <name type="scientific">Pristionchus fissidentatus</name>
    <dbReference type="NCBI Taxonomy" id="1538716"/>
    <lineage>
        <taxon>Eukaryota</taxon>
        <taxon>Metazoa</taxon>
        <taxon>Ecdysozoa</taxon>
        <taxon>Nematoda</taxon>
        <taxon>Chromadorea</taxon>
        <taxon>Rhabditida</taxon>
        <taxon>Rhabditina</taxon>
        <taxon>Diplogasteromorpha</taxon>
        <taxon>Diplogasteroidea</taxon>
        <taxon>Neodiplogasteridae</taxon>
        <taxon>Pristionchus</taxon>
    </lineage>
</organism>
<feature type="transmembrane region" description="Helical" evidence="1">
    <location>
        <begin position="63"/>
        <end position="85"/>
    </location>
</feature>
<proteinExistence type="predicted"/>
<evidence type="ECO:0000313" key="3">
    <source>
        <dbReference type="Proteomes" id="UP001432322"/>
    </source>
</evidence>
<dbReference type="AlphaFoldDB" id="A0AAV5WL17"/>
<dbReference type="Proteomes" id="UP001432322">
    <property type="component" value="Unassembled WGS sequence"/>
</dbReference>
<dbReference type="EMBL" id="BTSY01000006">
    <property type="protein sequence ID" value="GMT32794.1"/>
    <property type="molecule type" value="Genomic_DNA"/>
</dbReference>
<keyword evidence="1" id="KW-0812">Transmembrane</keyword>
<feature type="non-terminal residue" evidence="2">
    <location>
        <position position="1"/>
    </location>
</feature>
<accession>A0AAV5WL17</accession>
<feature type="non-terminal residue" evidence="2">
    <location>
        <position position="94"/>
    </location>
</feature>
<keyword evidence="3" id="KW-1185">Reference proteome</keyword>
<gene>
    <name evidence="2" type="ORF">PFISCL1PPCAC_24091</name>
</gene>
<evidence type="ECO:0000256" key="1">
    <source>
        <dbReference type="SAM" id="Phobius"/>
    </source>
</evidence>
<keyword evidence="1" id="KW-0472">Membrane</keyword>
<sequence length="94" mass="10707">SSSRKESSDFRTSEKFVEGIPNAKCPRPRDTGSRNAQLKALAKSGEILNIDKTFDLFGVGSIYFRRVILIYSLLFLLIDCAWQLVIDMDRKIHV</sequence>
<evidence type="ECO:0000313" key="2">
    <source>
        <dbReference type="EMBL" id="GMT32794.1"/>
    </source>
</evidence>
<protein>
    <submittedName>
        <fullName evidence="2">Uncharacterized protein</fullName>
    </submittedName>
</protein>
<keyword evidence="1" id="KW-1133">Transmembrane helix</keyword>